<dbReference type="GO" id="GO:0042925">
    <property type="term" value="F:benzoate transmembrane transporter activity"/>
    <property type="evidence" value="ECO:0007669"/>
    <property type="project" value="InterPro"/>
</dbReference>
<feature type="transmembrane region" description="Helical" evidence="1">
    <location>
        <begin position="322"/>
        <end position="340"/>
    </location>
</feature>
<dbReference type="InterPro" id="IPR004711">
    <property type="entry name" value="Benzoate_Transporter"/>
</dbReference>
<feature type="transmembrane region" description="Helical" evidence="1">
    <location>
        <begin position="148"/>
        <end position="165"/>
    </location>
</feature>
<accession>A0A0U5L5W8</accession>
<dbReference type="RefSeq" id="WP_067430688.1">
    <property type="nucleotide sequence ID" value="NZ_JAOSHQ010000001.1"/>
</dbReference>
<sequence length="394" mass="40884">MPVPLALRHFTLPAIVAGLVAVLVSYTSSAAIVFQAAQAAGATIEQTGSWLVVLGLAMGITTIGLSWKYRIPVLTAWSTPGAVVLTAGFHDVTLSEAVGVFIFSNALILLSAVTGLFARIMRIIPQAICAAMLAGILLRFGLNAFTGLQQNFLLCGAMCLAFVIGRQRMARYAILLTLLVGLAVAMAQQAIHLPPQPLRFALPEFVAPHFSPAALLGVGIPFFIVTMASQNAPGIATLQAFGYQPPVSSLIGWTGFTALLLSPFGGFSVCIAAITAAICMSEEIHPDRQQRYAAAVVAGLFYLIAGALGGAVGLLFSALPGALIQTLAGLALLATIAGSIQQALAQEAERDAAMIAFLVTASGIQLLGIGAPLWGLVAGLLACVIQRLLAKRKI</sequence>
<feature type="transmembrane region" description="Helical" evidence="1">
    <location>
        <begin position="292"/>
        <end position="316"/>
    </location>
</feature>
<keyword evidence="3" id="KW-1185">Reference proteome</keyword>
<keyword evidence="1" id="KW-1133">Transmembrane helix</keyword>
<feature type="transmembrane region" description="Helical" evidence="1">
    <location>
        <begin position="123"/>
        <end position="142"/>
    </location>
</feature>
<gene>
    <name evidence="2" type="primary">ydcO</name>
    <name evidence="2" type="ORF">EM595_1833</name>
</gene>
<feature type="transmembrane region" description="Helical" evidence="1">
    <location>
        <begin position="172"/>
        <end position="191"/>
    </location>
</feature>
<dbReference type="Pfam" id="PF03594">
    <property type="entry name" value="BenE"/>
    <property type="match status" value="1"/>
</dbReference>
<feature type="transmembrane region" description="Helical" evidence="1">
    <location>
        <begin position="373"/>
        <end position="390"/>
    </location>
</feature>
<feature type="transmembrane region" description="Helical" evidence="1">
    <location>
        <begin position="98"/>
        <end position="118"/>
    </location>
</feature>
<feature type="transmembrane region" description="Helical" evidence="1">
    <location>
        <begin position="250"/>
        <end position="280"/>
    </location>
</feature>
<organism evidence="2 3">
    <name type="scientific">Duffyella gerundensis</name>
    <dbReference type="NCBI Taxonomy" id="1619313"/>
    <lineage>
        <taxon>Bacteria</taxon>
        <taxon>Pseudomonadati</taxon>
        <taxon>Pseudomonadota</taxon>
        <taxon>Gammaproteobacteria</taxon>
        <taxon>Enterobacterales</taxon>
        <taxon>Erwiniaceae</taxon>
        <taxon>Duffyella</taxon>
    </lineage>
</organism>
<proteinExistence type="predicted"/>
<reference evidence="3" key="1">
    <citation type="submission" date="2015-11" db="EMBL/GenBank/DDBJ databases">
        <authorList>
            <person name="Blom J."/>
        </authorList>
    </citation>
    <scope>NUCLEOTIDE SEQUENCE [LARGE SCALE GENOMIC DNA]</scope>
</reference>
<evidence type="ECO:0000313" key="3">
    <source>
        <dbReference type="Proteomes" id="UP000059419"/>
    </source>
</evidence>
<dbReference type="GO" id="GO:0005886">
    <property type="term" value="C:plasma membrane"/>
    <property type="evidence" value="ECO:0007669"/>
    <property type="project" value="TreeGrafter"/>
</dbReference>
<dbReference type="KEGG" id="ege:EM595_1833"/>
<dbReference type="Proteomes" id="UP000059419">
    <property type="component" value="Chromosome 1"/>
</dbReference>
<keyword evidence="1" id="KW-0812">Transmembrane</keyword>
<dbReference type="PANTHER" id="PTHR30199">
    <property type="entry name" value="MFS FAMILY TRANSPORTER, PREDICTED SUBSTRATE BENZOATE"/>
    <property type="match status" value="1"/>
</dbReference>
<feature type="transmembrane region" description="Helical" evidence="1">
    <location>
        <begin position="49"/>
        <end position="67"/>
    </location>
</feature>
<evidence type="ECO:0000256" key="1">
    <source>
        <dbReference type="SAM" id="Phobius"/>
    </source>
</evidence>
<name>A0A0U5L5W8_9GAMM</name>
<protein>
    <submittedName>
        <fullName evidence="2">Inner membrane protein YdcO</fullName>
    </submittedName>
</protein>
<dbReference type="AlphaFoldDB" id="A0A0U5L5W8"/>
<dbReference type="PANTHER" id="PTHR30199:SF0">
    <property type="entry name" value="INNER MEMBRANE PROTEIN YDCO"/>
    <property type="match status" value="1"/>
</dbReference>
<evidence type="ECO:0000313" key="2">
    <source>
        <dbReference type="EMBL" id="CUU24067.1"/>
    </source>
</evidence>
<dbReference type="PATRIC" id="fig|1619313.3.peg.1902"/>
<keyword evidence="1" id="KW-0472">Membrane</keyword>
<dbReference type="EMBL" id="LN907827">
    <property type="protein sequence ID" value="CUU24067.1"/>
    <property type="molecule type" value="Genomic_DNA"/>
</dbReference>
<dbReference type="NCBIfam" id="TIGR00843">
    <property type="entry name" value="benE"/>
    <property type="match status" value="1"/>
</dbReference>
<dbReference type="OrthoDB" id="9792424at2"/>